<keyword evidence="2" id="KW-1185">Reference proteome</keyword>
<evidence type="ECO:0000313" key="1">
    <source>
        <dbReference type="EMBL" id="KAL3307062.1"/>
    </source>
</evidence>
<gene>
    <name evidence="1" type="ORF">Ciccas_014433</name>
</gene>
<protein>
    <submittedName>
        <fullName evidence="1">Uncharacterized protein</fullName>
    </submittedName>
</protein>
<name>A0ABD2PKC5_9PLAT</name>
<dbReference type="AlphaFoldDB" id="A0ABD2PKC5"/>
<evidence type="ECO:0000313" key="2">
    <source>
        <dbReference type="Proteomes" id="UP001626550"/>
    </source>
</evidence>
<comment type="caution">
    <text evidence="1">The sequence shown here is derived from an EMBL/GenBank/DDBJ whole genome shotgun (WGS) entry which is preliminary data.</text>
</comment>
<dbReference type="EMBL" id="JBJKFK010008465">
    <property type="protein sequence ID" value="KAL3307062.1"/>
    <property type="molecule type" value="Genomic_DNA"/>
</dbReference>
<proteinExistence type="predicted"/>
<organism evidence="1 2">
    <name type="scientific">Cichlidogyrus casuarinus</name>
    <dbReference type="NCBI Taxonomy" id="1844966"/>
    <lineage>
        <taxon>Eukaryota</taxon>
        <taxon>Metazoa</taxon>
        <taxon>Spiralia</taxon>
        <taxon>Lophotrochozoa</taxon>
        <taxon>Platyhelminthes</taxon>
        <taxon>Monogenea</taxon>
        <taxon>Monopisthocotylea</taxon>
        <taxon>Dactylogyridea</taxon>
        <taxon>Ancyrocephalidae</taxon>
        <taxon>Cichlidogyrus</taxon>
    </lineage>
</organism>
<feature type="non-terminal residue" evidence="1">
    <location>
        <position position="1"/>
    </location>
</feature>
<reference evidence="1 2" key="1">
    <citation type="submission" date="2024-11" db="EMBL/GenBank/DDBJ databases">
        <title>Adaptive evolution of stress response genes in parasites aligns with host niche diversity.</title>
        <authorList>
            <person name="Hahn C."/>
            <person name="Resl P."/>
        </authorList>
    </citation>
    <scope>NUCLEOTIDE SEQUENCE [LARGE SCALE GENOMIC DNA]</scope>
    <source>
        <strain evidence="1">EGGRZ-B1_66</strain>
        <tissue evidence="1">Body</tissue>
    </source>
</reference>
<dbReference type="Proteomes" id="UP001626550">
    <property type="component" value="Unassembled WGS sequence"/>
</dbReference>
<accession>A0ABD2PKC5</accession>
<sequence length="120" mass="13189">LTHLAPPHKDNLLMDSQAKKSQSEYTGKAATETCRDLILRNCCSRAAGQETLLQSEQEVEAARAHFSSRNVFSTEGKTGHLRSPGNHAASTESTVHFIGLDNELIQVHFVSLLLQPHPQT</sequence>